<evidence type="ECO:0000259" key="7">
    <source>
        <dbReference type="PROSITE" id="PS50966"/>
    </source>
</evidence>
<name>A0AA38TU01_9ASTR</name>
<dbReference type="PROSITE" id="PS50966">
    <property type="entry name" value="ZF_SWIM"/>
    <property type="match status" value="2"/>
</dbReference>
<keyword evidence="3" id="KW-0862">Zinc</keyword>
<feature type="compositionally biased region" description="Basic and acidic residues" evidence="5">
    <location>
        <begin position="584"/>
        <end position="607"/>
    </location>
</feature>
<dbReference type="EMBL" id="JARYMX010000001">
    <property type="protein sequence ID" value="KAJ9566094.1"/>
    <property type="molecule type" value="Genomic_DNA"/>
</dbReference>
<keyword evidence="2 4" id="KW-0863">Zinc-finger</keyword>
<evidence type="ECO:0000313" key="9">
    <source>
        <dbReference type="Proteomes" id="UP001172457"/>
    </source>
</evidence>
<evidence type="ECO:0000256" key="3">
    <source>
        <dbReference type="ARBA" id="ARBA00022833"/>
    </source>
</evidence>
<dbReference type="Pfam" id="PF26130">
    <property type="entry name" value="PB1-like"/>
    <property type="match status" value="1"/>
</dbReference>
<evidence type="ECO:0000313" key="8">
    <source>
        <dbReference type="EMBL" id="KAJ9566094.1"/>
    </source>
</evidence>
<dbReference type="SMART" id="SM00575">
    <property type="entry name" value="ZnF_PMZ"/>
    <property type="match status" value="2"/>
</dbReference>
<evidence type="ECO:0000256" key="4">
    <source>
        <dbReference type="PROSITE-ProRule" id="PRU00325"/>
    </source>
</evidence>
<feature type="compositionally biased region" description="Basic residues" evidence="5">
    <location>
        <begin position="571"/>
        <end position="583"/>
    </location>
</feature>
<dbReference type="InterPro" id="IPR058594">
    <property type="entry name" value="PB1-like_dom_pln"/>
</dbReference>
<dbReference type="Pfam" id="PF04434">
    <property type="entry name" value="SWIM"/>
    <property type="match status" value="2"/>
</dbReference>
<feature type="region of interest" description="Disordered" evidence="5">
    <location>
        <begin position="635"/>
        <end position="657"/>
    </location>
</feature>
<feature type="compositionally biased region" description="Basic and acidic residues" evidence="5">
    <location>
        <begin position="1236"/>
        <end position="1257"/>
    </location>
</feature>
<dbReference type="GO" id="GO:0003677">
    <property type="term" value="F:DNA binding"/>
    <property type="evidence" value="ECO:0007669"/>
    <property type="project" value="InterPro"/>
</dbReference>
<dbReference type="Pfam" id="PF10551">
    <property type="entry name" value="MULE"/>
    <property type="match status" value="1"/>
</dbReference>
<evidence type="ECO:0000256" key="1">
    <source>
        <dbReference type="ARBA" id="ARBA00022723"/>
    </source>
</evidence>
<dbReference type="GO" id="GO:0003700">
    <property type="term" value="F:DNA-binding transcription factor activity"/>
    <property type="evidence" value="ECO:0007669"/>
    <property type="project" value="InterPro"/>
</dbReference>
<sequence length="1257" mass="143925">MASSSGSNLIVDVFYGGVFLKNPLTYSTGVVKTIHHVDFGNMEFNDLVEFIEKVTTSKCTGLYYCVHGNTLNIGLRVINCDLDIYRFLDHGVASGGRIALYIDHYNENLMDFIGKDNLTDLLDVNMTTNAIDVQSSDDSYQSRKEEDEVSNSISSDHEDNHIMTEQGIKLNDPFLSLLCYDNIDGGDVEEDVNSAEDLSVNNIDDDSDGVEEFIERGVEYPNYDPSINWKLMKPVLGMKFESPSQLKESMIDYGVANGYQLEFPVNDHKRLLVRCGKQETNPEEDEGVEKTTNKKRRKCPFRLWASTITAEQKKKALQDYEGGLKEHYAKLSDYRAEILRTNPGSYCKYGCEYNGILEAVKDIFPYAEHRQCTRHIYANFKKKFRGLHFSNLFWAAANSTVEQHFEEKMNEIKAINKEAYTHLVERNPKSWSRAFFEVGRACDAFENEKVEHDVCPTIRKKLELLKVKQRHWSVIPSDYNQFEARNEHAAFVVDINAHACSCRSWQLSGVPCVHAIAALAFLNKDPEIYVNIGFKKDMFKEAYKYPIKPLNGDKAFKGWNWKKDDLSKLSRKGAHIKSCKKQKKDPQPREVRPKGRPKKADARKHDRVKGELDFIGKDNLTDLLDVNMTTNAIDVQSSDDSYQSRKEEDEVSNSISSDHEDNHIMTEQGIKLNDPFLSLLCYDNIDGGDVEEDVNSAEDLSVNNIDDDSDGVEEFIERGVEYPNYDPSINWKLMKPVLGMKFESPSQLKESMIDYGVANGYQLEFPVNDHKRLLVRCGKQETNPEEDEGVEKTTNKKRRKCPFRLWASTITAEQKKKALQDYEGGLKEHYAKLSDYRAEILRTNPGSTVNMVVNTMSDGNNYFSSYYICFKGVKDGWIKGCRKIIGLDGCFLKGVCDGQLLAAMGRDANNQIFPLAWAVVSVENKENWKWFVNLLSEDIGMKEGFGLTIISDQHKGILEAVKDIFPYAEHRQSNSTVEQHFEEKMNEIKAINKEAYTHLVERNPKSWSRAFFEVGRACDAFENGMSESFNSCIRAARRKPIITMLEEIRIFVMQRIFRMSILAEKVEHDVCPTIRKKLELLKVKQRHWSVIPSDYNQFEARNEHAAFVVDINAHACSCRSWQLSGVPCVHAIAALAFLNKDPEIYVNNWLKKDMFKEAYKYPIKPLNGSSLWPKTDDIKPLPPKERQMPGRPTIKRKRDACEKEIKHSKVGIGRKMTCQNCQEKGHNIKSCKKQKKDPQPREVRPKGRPKKADARQA</sequence>
<evidence type="ECO:0000256" key="5">
    <source>
        <dbReference type="SAM" id="MobiDB-lite"/>
    </source>
</evidence>
<dbReference type="PANTHER" id="PTHR31973">
    <property type="entry name" value="POLYPROTEIN, PUTATIVE-RELATED"/>
    <property type="match status" value="1"/>
</dbReference>
<dbReference type="InterPro" id="IPR001083">
    <property type="entry name" value="Cu_fist_DNA-bd_dom"/>
</dbReference>
<dbReference type="PROSITE" id="PS50073">
    <property type="entry name" value="COPPER_FIST_2"/>
    <property type="match status" value="1"/>
</dbReference>
<feature type="region of interest" description="Disordered" evidence="5">
    <location>
        <begin position="571"/>
        <end position="607"/>
    </location>
</feature>
<dbReference type="AlphaFoldDB" id="A0AA38TU01"/>
<evidence type="ECO:0000256" key="2">
    <source>
        <dbReference type="ARBA" id="ARBA00022771"/>
    </source>
</evidence>
<gene>
    <name evidence="8" type="ORF">OSB04_002060</name>
</gene>
<feature type="region of interest" description="Disordered" evidence="5">
    <location>
        <begin position="133"/>
        <end position="155"/>
    </location>
</feature>
<proteinExistence type="predicted"/>
<dbReference type="PANTHER" id="PTHR31973:SF189">
    <property type="entry name" value="TRANSPOSASE, MUDR, PLANT, MULE TRANSPOSASE DOMAIN PROTEIN-RELATED"/>
    <property type="match status" value="1"/>
</dbReference>
<reference evidence="8" key="1">
    <citation type="submission" date="2023-03" db="EMBL/GenBank/DDBJ databases">
        <title>Chromosome-scale reference genome and RAD-based genetic map of yellow starthistle (Centaurea solstitialis) reveal putative structural variation and QTLs associated with invader traits.</title>
        <authorList>
            <person name="Reatini B."/>
            <person name="Cang F.A."/>
            <person name="Jiang Q."/>
            <person name="Mckibben M.T.W."/>
            <person name="Barker M.S."/>
            <person name="Rieseberg L.H."/>
            <person name="Dlugosch K.M."/>
        </authorList>
    </citation>
    <scope>NUCLEOTIDE SEQUENCE</scope>
    <source>
        <strain evidence="8">CAN-66</strain>
        <tissue evidence="8">Leaf</tissue>
    </source>
</reference>
<evidence type="ECO:0008006" key="10">
    <source>
        <dbReference type="Google" id="ProtNLM"/>
    </source>
</evidence>
<accession>A0AA38TU01</accession>
<feature type="domain" description="SWIM-type" evidence="7">
    <location>
        <begin position="1107"/>
        <end position="1139"/>
    </location>
</feature>
<protein>
    <recommendedName>
        <fullName evidence="10">SWIM-type domain-containing protein</fullName>
    </recommendedName>
</protein>
<feature type="region of interest" description="Disordered" evidence="5">
    <location>
        <begin position="1224"/>
        <end position="1257"/>
    </location>
</feature>
<comment type="caution">
    <text evidence="8">The sequence shown here is derived from an EMBL/GenBank/DDBJ whole genome shotgun (WGS) entry which is preliminary data.</text>
</comment>
<dbReference type="Proteomes" id="UP001172457">
    <property type="component" value="Chromosome 1"/>
</dbReference>
<evidence type="ECO:0000259" key="6">
    <source>
        <dbReference type="PROSITE" id="PS50073"/>
    </source>
</evidence>
<organism evidence="8 9">
    <name type="scientific">Centaurea solstitialis</name>
    <name type="common">yellow star-thistle</name>
    <dbReference type="NCBI Taxonomy" id="347529"/>
    <lineage>
        <taxon>Eukaryota</taxon>
        <taxon>Viridiplantae</taxon>
        <taxon>Streptophyta</taxon>
        <taxon>Embryophyta</taxon>
        <taxon>Tracheophyta</taxon>
        <taxon>Spermatophyta</taxon>
        <taxon>Magnoliopsida</taxon>
        <taxon>eudicotyledons</taxon>
        <taxon>Gunneridae</taxon>
        <taxon>Pentapetalae</taxon>
        <taxon>asterids</taxon>
        <taxon>campanulids</taxon>
        <taxon>Asterales</taxon>
        <taxon>Asteraceae</taxon>
        <taxon>Carduoideae</taxon>
        <taxon>Cardueae</taxon>
        <taxon>Centaureinae</taxon>
        <taxon>Centaurea</taxon>
    </lineage>
</organism>
<dbReference type="InterPro" id="IPR007527">
    <property type="entry name" value="Znf_SWIM"/>
</dbReference>
<dbReference type="GO" id="GO:0005507">
    <property type="term" value="F:copper ion binding"/>
    <property type="evidence" value="ECO:0007669"/>
    <property type="project" value="InterPro"/>
</dbReference>
<dbReference type="GO" id="GO:0008270">
    <property type="term" value="F:zinc ion binding"/>
    <property type="evidence" value="ECO:0007669"/>
    <property type="project" value="UniProtKB-KW"/>
</dbReference>
<feature type="region of interest" description="Disordered" evidence="5">
    <location>
        <begin position="1174"/>
        <end position="1200"/>
    </location>
</feature>
<dbReference type="InterPro" id="IPR006564">
    <property type="entry name" value="Znf_PMZ"/>
</dbReference>
<feature type="compositionally biased region" description="Basic and acidic residues" evidence="5">
    <location>
        <begin position="1174"/>
        <end position="1188"/>
    </location>
</feature>
<dbReference type="InterPro" id="IPR018289">
    <property type="entry name" value="MULE_transposase_dom"/>
</dbReference>
<keyword evidence="9" id="KW-1185">Reference proteome</keyword>
<feature type="domain" description="SWIM-type" evidence="7">
    <location>
        <begin position="491"/>
        <end position="523"/>
    </location>
</feature>
<keyword evidence="1" id="KW-0479">Metal-binding</keyword>
<feature type="domain" description="Copper-fist" evidence="6">
    <location>
        <begin position="1213"/>
        <end position="1250"/>
    </location>
</feature>